<dbReference type="InterPro" id="IPR019734">
    <property type="entry name" value="TPR_rpt"/>
</dbReference>
<dbReference type="SUPFAM" id="SSF48452">
    <property type="entry name" value="TPR-like"/>
    <property type="match status" value="3"/>
</dbReference>
<reference evidence="4 5" key="1">
    <citation type="submission" date="2020-03" db="EMBL/GenBank/DDBJ databases">
        <title>Whole genome shotgun sequence of Phytohabitans suffuscus NBRC 105367.</title>
        <authorList>
            <person name="Komaki H."/>
            <person name="Tamura T."/>
        </authorList>
    </citation>
    <scope>NUCLEOTIDE SEQUENCE [LARGE SCALE GENOMIC DNA]</scope>
    <source>
        <strain evidence="4 5">NBRC 105367</strain>
    </source>
</reference>
<dbReference type="InterPro" id="IPR011990">
    <property type="entry name" value="TPR-like_helical_dom_sf"/>
</dbReference>
<dbReference type="RefSeq" id="WP_173161435.1">
    <property type="nucleotide sequence ID" value="NZ_AP022871.1"/>
</dbReference>
<evidence type="ECO:0000313" key="4">
    <source>
        <dbReference type="EMBL" id="BCB89529.1"/>
    </source>
</evidence>
<dbReference type="EMBL" id="AP022871">
    <property type="protein sequence ID" value="BCB89529.1"/>
    <property type="molecule type" value="Genomic_DNA"/>
</dbReference>
<dbReference type="Gene3D" id="1.25.40.10">
    <property type="entry name" value="Tetratricopeptide repeat domain"/>
    <property type="match status" value="4"/>
</dbReference>
<evidence type="ECO:0000256" key="1">
    <source>
        <dbReference type="ARBA" id="ARBA00022737"/>
    </source>
</evidence>
<dbReference type="InterPro" id="IPR051685">
    <property type="entry name" value="Ycf3/AcsC/BcsC/TPR_MFPF"/>
</dbReference>
<accession>A0A6F8YTY4</accession>
<name>A0A6F8YTY4_9ACTN</name>
<dbReference type="Proteomes" id="UP000503011">
    <property type="component" value="Chromosome"/>
</dbReference>
<dbReference type="KEGG" id="psuu:Psuf_068420"/>
<dbReference type="PROSITE" id="PS50005">
    <property type="entry name" value="TPR"/>
    <property type="match status" value="1"/>
</dbReference>
<evidence type="ECO:0000256" key="2">
    <source>
        <dbReference type="ARBA" id="ARBA00022803"/>
    </source>
</evidence>
<evidence type="ECO:0008006" key="6">
    <source>
        <dbReference type="Google" id="ProtNLM"/>
    </source>
</evidence>
<reference evidence="4 5" key="2">
    <citation type="submission" date="2020-03" db="EMBL/GenBank/DDBJ databases">
        <authorList>
            <person name="Ichikawa N."/>
            <person name="Kimura A."/>
            <person name="Kitahashi Y."/>
            <person name="Uohara A."/>
        </authorList>
    </citation>
    <scope>NUCLEOTIDE SEQUENCE [LARGE SCALE GENOMIC DNA]</scope>
    <source>
        <strain evidence="4 5">NBRC 105367</strain>
    </source>
</reference>
<feature type="repeat" description="TPR" evidence="3">
    <location>
        <begin position="219"/>
        <end position="252"/>
    </location>
</feature>
<protein>
    <recommendedName>
        <fullName evidence="6">Tetratricopeptide repeat protein</fullName>
    </recommendedName>
</protein>
<organism evidence="4 5">
    <name type="scientific">Phytohabitans suffuscus</name>
    <dbReference type="NCBI Taxonomy" id="624315"/>
    <lineage>
        <taxon>Bacteria</taxon>
        <taxon>Bacillati</taxon>
        <taxon>Actinomycetota</taxon>
        <taxon>Actinomycetes</taxon>
        <taxon>Micromonosporales</taxon>
        <taxon>Micromonosporaceae</taxon>
    </lineage>
</organism>
<dbReference type="AlphaFoldDB" id="A0A6F8YTY4"/>
<dbReference type="PANTHER" id="PTHR44943">
    <property type="entry name" value="CELLULOSE SYNTHASE OPERON PROTEIN C"/>
    <property type="match status" value="1"/>
</dbReference>
<dbReference type="SMART" id="SM00028">
    <property type="entry name" value="TPR"/>
    <property type="match status" value="4"/>
</dbReference>
<dbReference type="PANTHER" id="PTHR44943:SF8">
    <property type="entry name" value="TPR REPEAT-CONTAINING PROTEIN MJ0263"/>
    <property type="match status" value="1"/>
</dbReference>
<keyword evidence="5" id="KW-1185">Reference proteome</keyword>
<keyword evidence="1" id="KW-0677">Repeat</keyword>
<keyword evidence="2 3" id="KW-0802">TPR repeat</keyword>
<gene>
    <name evidence="4" type="ORF">Psuf_068420</name>
</gene>
<evidence type="ECO:0000313" key="5">
    <source>
        <dbReference type="Proteomes" id="UP000503011"/>
    </source>
</evidence>
<sequence>MRTDGLKVSREMLRRELPHDVDHPDRLLRHAQERLGKIERLRGRPPERWPNPTALPRALDSLATTLLELGWPDLARLALVEALALYRRLDGAQPADVRRTVTTLRANLVQLHHYEEAVPIAQEELRLAAADPTAEEEARAARYWLTVILDKAGRREEALESAAAAVSELRAGRLRRYDLAHALTEYADQLSHAGRFADAIPVTEEVISLWHGHGAVERVKALSQLGERLARVGRYEEARTAWAKAVKVLRRDKDDRFTLANGLHNYAIQLASLGSYRKALSVSEEAAALYREYAEIQRQRHLQVEADDGWDDDHRFSEWYLRQRRQQELDKSQAGVRGAEMRLCNELINLGVRLHVFHRVDEALTVNAEAIAIARAHLDADPAESRPSLVLALNNRSVLLDDLGQYPEALAAANEAVALTGRTDPLALHTYSVAASNAGQHDEALTASLDTINTYRRGYESDPYTFASNLAAALTDHGRTRSRRGEHTEAFKATTESAELYQRLAEQNPGRHGAAYARAMLVYAEVRHAANRSLTEARLAAEEAVARYQRLARDLPDAYTPDLAHARSLLDRSPRQ</sequence>
<proteinExistence type="predicted"/>
<evidence type="ECO:0000256" key="3">
    <source>
        <dbReference type="PROSITE-ProRule" id="PRU00339"/>
    </source>
</evidence>